<evidence type="ECO:0000313" key="3">
    <source>
        <dbReference type="Proteomes" id="UP001596023"/>
    </source>
</evidence>
<comment type="caution">
    <text evidence="2">The sequence shown here is derived from an EMBL/GenBank/DDBJ whole genome shotgun (WGS) entry which is preliminary data.</text>
</comment>
<protein>
    <recommendedName>
        <fullName evidence="4">Lipoprotein</fullName>
    </recommendedName>
</protein>
<proteinExistence type="predicted"/>
<name>A0ABV9KR51_9BACT</name>
<sequence length="57" mass="6334">MINKILISLAVVLVTCSVWNFSNGEISLKSFISQLVSAMLIVISQVLVLRGKKDKRE</sequence>
<keyword evidence="1" id="KW-0812">Transmembrane</keyword>
<keyword evidence="3" id="KW-1185">Reference proteome</keyword>
<dbReference type="Proteomes" id="UP001596023">
    <property type="component" value="Unassembled WGS sequence"/>
</dbReference>
<dbReference type="EMBL" id="JBHSGN010000018">
    <property type="protein sequence ID" value="MFC4672640.1"/>
    <property type="molecule type" value="Genomic_DNA"/>
</dbReference>
<evidence type="ECO:0000256" key="1">
    <source>
        <dbReference type="SAM" id="Phobius"/>
    </source>
</evidence>
<reference evidence="3" key="1">
    <citation type="journal article" date="2019" name="Int. J. Syst. Evol. Microbiol.">
        <title>The Global Catalogue of Microorganisms (GCM) 10K type strain sequencing project: providing services to taxonomists for standard genome sequencing and annotation.</title>
        <authorList>
            <consortium name="The Broad Institute Genomics Platform"/>
            <consortium name="The Broad Institute Genome Sequencing Center for Infectious Disease"/>
            <person name="Wu L."/>
            <person name="Ma J."/>
        </authorList>
    </citation>
    <scope>NUCLEOTIDE SEQUENCE [LARGE SCALE GENOMIC DNA]</scope>
    <source>
        <strain evidence="3">CCUG 66188</strain>
    </source>
</reference>
<feature type="transmembrane region" description="Helical" evidence="1">
    <location>
        <begin position="30"/>
        <end position="49"/>
    </location>
</feature>
<keyword evidence="1" id="KW-1133">Transmembrane helix</keyword>
<evidence type="ECO:0000313" key="2">
    <source>
        <dbReference type="EMBL" id="MFC4672640.1"/>
    </source>
</evidence>
<keyword evidence="1" id="KW-0472">Membrane</keyword>
<organism evidence="2 3">
    <name type="scientific">Dysgonomonas termitidis</name>
    <dbReference type="NCBI Taxonomy" id="1516126"/>
    <lineage>
        <taxon>Bacteria</taxon>
        <taxon>Pseudomonadati</taxon>
        <taxon>Bacteroidota</taxon>
        <taxon>Bacteroidia</taxon>
        <taxon>Bacteroidales</taxon>
        <taxon>Dysgonomonadaceae</taxon>
        <taxon>Dysgonomonas</taxon>
    </lineage>
</organism>
<gene>
    <name evidence="2" type="ORF">ACFO6W_02925</name>
</gene>
<evidence type="ECO:0008006" key="4">
    <source>
        <dbReference type="Google" id="ProtNLM"/>
    </source>
</evidence>
<dbReference type="RefSeq" id="WP_379993829.1">
    <property type="nucleotide sequence ID" value="NZ_JBHSGN010000018.1"/>
</dbReference>
<accession>A0ABV9KR51</accession>